<evidence type="ECO:0000256" key="1">
    <source>
        <dbReference type="ARBA" id="ARBA00004141"/>
    </source>
</evidence>
<dbReference type="InterPro" id="IPR050291">
    <property type="entry name" value="CDF_Transporter"/>
</dbReference>
<sequence length="293" mass="30758">MARVTDPAAAHRLNRIAGVAAIATAIVLICIKGWAWFATGSLSVAASVVDSALDLLTSAANLAAILYAARPPDAEHRFGHDAIEDVAALGQALIVAGSALAIGWNGAQRLIEPVPLAAEGAGIVVMLVSLALTAALVLFQRHVARRTGSRVVAADALHYLSDALPAGAAIAALGASAWFGVLWLDPVLSMLAAAVLLHGAWSIAAGAFAGLLDRELEPEQIDRIARIARETEGLQGFHDLKTRRSGSRVYIQIHVEIDGSRTLSEAHAVGATLRHHLLREFPRAEVIVHKDPV</sequence>
<dbReference type="InterPro" id="IPR027470">
    <property type="entry name" value="Cation_efflux_CTD"/>
</dbReference>
<keyword evidence="3" id="KW-0813">Transport</keyword>
<feature type="transmembrane region" description="Helical" evidence="8">
    <location>
        <begin position="190"/>
        <end position="212"/>
    </location>
</feature>
<keyword evidence="6 8" id="KW-1133">Transmembrane helix</keyword>
<feature type="domain" description="Cation efflux protein transmembrane" evidence="9">
    <location>
        <begin position="20"/>
        <end position="211"/>
    </location>
</feature>
<organism evidence="11 12">
    <name type="scientific">Thermohalobaculum xanthum</name>
    <dbReference type="NCBI Taxonomy" id="2753746"/>
    <lineage>
        <taxon>Bacteria</taxon>
        <taxon>Pseudomonadati</taxon>
        <taxon>Pseudomonadota</taxon>
        <taxon>Alphaproteobacteria</taxon>
        <taxon>Rhodobacterales</taxon>
        <taxon>Paracoccaceae</taxon>
        <taxon>Thermohalobaculum</taxon>
    </lineage>
</organism>
<comment type="similarity">
    <text evidence="2">Belongs to the cation diffusion facilitator (CDF) transporter (TC 2.A.4) family.</text>
</comment>
<dbReference type="Proteomes" id="UP000655420">
    <property type="component" value="Unassembled WGS sequence"/>
</dbReference>
<evidence type="ECO:0000256" key="5">
    <source>
        <dbReference type="ARBA" id="ARBA00022692"/>
    </source>
</evidence>
<keyword evidence="5 8" id="KW-0812">Transmembrane</keyword>
<dbReference type="SUPFAM" id="SSF161111">
    <property type="entry name" value="Cation efflux protein transmembrane domain-like"/>
    <property type="match status" value="1"/>
</dbReference>
<keyword evidence="12" id="KW-1185">Reference proteome</keyword>
<evidence type="ECO:0000259" key="9">
    <source>
        <dbReference type="Pfam" id="PF01545"/>
    </source>
</evidence>
<dbReference type="GO" id="GO:0015093">
    <property type="term" value="F:ferrous iron transmembrane transporter activity"/>
    <property type="evidence" value="ECO:0007669"/>
    <property type="project" value="TreeGrafter"/>
</dbReference>
<dbReference type="GO" id="GO:0005886">
    <property type="term" value="C:plasma membrane"/>
    <property type="evidence" value="ECO:0007669"/>
    <property type="project" value="TreeGrafter"/>
</dbReference>
<name>A0A8J7M8V7_9RHOB</name>
<gene>
    <name evidence="11" type="ORF">H0I76_14260</name>
</gene>
<evidence type="ECO:0000256" key="8">
    <source>
        <dbReference type="SAM" id="Phobius"/>
    </source>
</evidence>
<evidence type="ECO:0000256" key="4">
    <source>
        <dbReference type="ARBA" id="ARBA00022475"/>
    </source>
</evidence>
<feature type="transmembrane region" description="Helical" evidence="8">
    <location>
        <begin position="16"/>
        <end position="37"/>
    </location>
</feature>
<comment type="subcellular location">
    <subcellularLocation>
        <location evidence="1">Membrane</location>
        <topology evidence="1">Multi-pass membrane protein</topology>
    </subcellularLocation>
</comment>
<dbReference type="GO" id="GO:0015341">
    <property type="term" value="F:zinc efflux antiporter activity"/>
    <property type="evidence" value="ECO:0007669"/>
    <property type="project" value="TreeGrafter"/>
</dbReference>
<dbReference type="SUPFAM" id="SSF160240">
    <property type="entry name" value="Cation efflux protein cytoplasmic domain-like"/>
    <property type="match status" value="1"/>
</dbReference>
<dbReference type="GO" id="GO:0015086">
    <property type="term" value="F:cadmium ion transmembrane transporter activity"/>
    <property type="evidence" value="ECO:0007669"/>
    <property type="project" value="TreeGrafter"/>
</dbReference>
<dbReference type="Gene3D" id="3.30.70.1350">
    <property type="entry name" value="Cation efflux protein, cytoplasmic domain"/>
    <property type="match status" value="1"/>
</dbReference>
<reference evidence="11" key="1">
    <citation type="submission" date="2020-12" db="EMBL/GenBank/DDBJ databases">
        <title>Bacterial taxonomy.</title>
        <authorList>
            <person name="Pan X."/>
        </authorList>
    </citation>
    <scope>NUCLEOTIDE SEQUENCE</scope>
    <source>
        <strain evidence="11">M0105</strain>
    </source>
</reference>
<evidence type="ECO:0000256" key="2">
    <source>
        <dbReference type="ARBA" id="ARBA00008114"/>
    </source>
</evidence>
<protein>
    <submittedName>
        <fullName evidence="11">Cation diffusion facilitator family transporter</fullName>
    </submittedName>
</protein>
<dbReference type="InterPro" id="IPR036837">
    <property type="entry name" value="Cation_efflux_CTD_sf"/>
</dbReference>
<dbReference type="GO" id="GO:0006882">
    <property type="term" value="P:intracellular zinc ion homeostasis"/>
    <property type="evidence" value="ECO:0007669"/>
    <property type="project" value="TreeGrafter"/>
</dbReference>
<dbReference type="InterPro" id="IPR002524">
    <property type="entry name" value="Cation_efflux"/>
</dbReference>
<dbReference type="EMBL" id="JAEHHL010000008">
    <property type="protein sequence ID" value="MBK0400360.1"/>
    <property type="molecule type" value="Genomic_DNA"/>
</dbReference>
<dbReference type="Gene3D" id="1.20.1510.10">
    <property type="entry name" value="Cation efflux protein transmembrane domain"/>
    <property type="match status" value="1"/>
</dbReference>
<dbReference type="PANTHER" id="PTHR43840:SF41">
    <property type="entry name" value="CATION-EFFLUX PUMP FIEF"/>
    <property type="match status" value="1"/>
</dbReference>
<evidence type="ECO:0000256" key="6">
    <source>
        <dbReference type="ARBA" id="ARBA00022989"/>
    </source>
</evidence>
<feature type="transmembrane region" description="Helical" evidence="8">
    <location>
        <begin position="159"/>
        <end position="184"/>
    </location>
</feature>
<dbReference type="Pfam" id="PF16916">
    <property type="entry name" value="ZT_dimer"/>
    <property type="match status" value="1"/>
</dbReference>
<dbReference type="AlphaFoldDB" id="A0A8J7M8V7"/>
<accession>A0A8J7M8V7</accession>
<evidence type="ECO:0000259" key="10">
    <source>
        <dbReference type="Pfam" id="PF16916"/>
    </source>
</evidence>
<feature type="transmembrane region" description="Helical" evidence="8">
    <location>
        <begin position="116"/>
        <end position="139"/>
    </location>
</feature>
<evidence type="ECO:0000256" key="3">
    <source>
        <dbReference type="ARBA" id="ARBA00022448"/>
    </source>
</evidence>
<dbReference type="PANTHER" id="PTHR43840">
    <property type="entry name" value="MITOCHONDRIAL METAL TRANSPORTER 1-RELATED"/>
    <property type="match status" value="1"/>
</dbReference>
<dbReference type="NCBIfam" id="TIGR01297">
    <property type="entry name" value="CDF"/>
    <property type="match status" value="1"/>
</dbReference>
<comment type="caution">
    <text evidence="11">The sequence shown here is derived from an EMBL/GenBank/DDBJ whole genome shotgun (WGS) entry which is preliminary data.</text>
</comment>
<dbReference type="InterPro" id="IPR058533">
    <property type="entry name" value="Cation_efflux_TM"/>
</dbReference>
<dbReference type="RefSeq" id="WP_200611028.1">
    <property type="nucleotide sequence ID" value="NZ_JAEHHL010000008.1"/>
</dbReference>
<evidence type="ECO:0000256" key="7">
    <source>
        <dbReference type="ARBA" id="ARBA00023136"/>
    </source>
</evidence>
<dbReference type="InterPro" id="IPR027469">
    <property type="entry name" value="Cation_efflux_TMD_sf"/>
</dbReference>
<feature type="domain" description="Cation efflux protein cytoplasmic" evidence="10">
    <location>
        <begin position="216"/>
        <end position="292"/>
    </location>
</feature>
<keyword evidence="4" id="KW-1003">Cell membrane</keyword>
<dbReference type="Pfam" id="PF01545">
    <property type="entry name" value="Cation_efflux"/>
    <property type="match status" value="1"/>
</dbReference>
<evidence type="ECO:0000313" key="12">
    <source>
        <dbReference type="Proteomes" id="UP000655420"/>
    </source>
</evidence>
<evidence type="ECO:0000313" key="11">
    <source>
        <dbReference type="EMBL" id="MBK0400360.1"/>
    </source>
</evidence>
<keyword evidence="7 8" id="KW-0472">Membrane</keyword>
<proteinExistence type="inferred from homology"/>